<dbReference type="Proteomes" id="UP000789704">
    <property type="component" value="Unassembled WGS sequence"/>
</dbReference>
<evidence type="ECO:0000313" key="1">
    <source>
        <dbReference type="EMBL" id="CAG4919234.1"/>
    </source>
</evidence>
<protein>
    <submittedName>
        <fullName evidence="1">Uncharacterized protein</fullName>
    </submittedName>
</protein>
<reference evidence="1" key="1">
    <citation type="submission" date="2021-04" db="EMBL/GenBank/DDBJ databases">
        <authorList>
            <person name="Vanwijnsberghe S."/>
        </authorList>
    </citation>
    <scope>NUCLEOTIDE SEQUENCE</scope>
    <source>
        <strain evidence="1">LMG 31841</strain>
    </source>
</reference>
<dbReference type="AlphaFoldDB" id="A0A9N8S0P4"/>
<sequence length="91" mass="9648">MTETLNSELRAAESTTAVGLAMRAQQELAAAMVALQHAGALFAAIEEAAGPDANFSQAFLLAQIGVETTGYQMERAESGSDFFRRETGHGR</sequence>
<organism evidence="1 2">
    <name type="scientific">Paraburkholderia saeva</name>
    <dbReference type="NCBI Taxonomy" id="2777537"/>
    <lineage>
        <taxon>Bacteria</taxon>
        <taxon>Pseudomonadati</taxon>
        <taxon>Pseudomonadota</taxon>
        <taxon>Betaproteobacteria</taxon>
        <taxon>Burkholderiales</taxon>
        <taxon>Burkholderiaceae</taxon>
        <taxon>Paraburkholderia</taxon>
    </lineage>
</organism>
<gene>
    <name evidence="1" type="ORF">LMG31841_04857</name>
</gene>
<accession>A0A9N8S0P4</accession>
<dbReference type="RefSeq" id="WP_228882503.1">
    <property type="nucleotide sequence ID" value="NZ_CAJQZC010000011.1"/>
</dbReference>
<name>A0A9N8S0P4_9BURK</name>
<comment type="caution">
    <text evidence="1">The sequence shown here is derived from an EMBL/GenBank/DDBJ whole genome shotgun (WGS) entry which is preliminary data.</text>
</comment>
<dbReference type="EMBL" id="CAJQZC010000011">
    <property type="protein sequence ID" value="CAG4919234.1"/>
    <property type="molecule type" value="Genomic_DNA"/>
</dbReference>
<proteinExistence type="predicted"/>
<keyword evidence="2" id="KW-1185">Reference proteome</keyword>
<evidence type="ECO:0000313" key="2">
    <source>
        <dbReference type="Proteomes" id="UP000789704"/>
    </source>
</evidence>